<organism evidence="1 2">
    <name type="scientific">Dehalococcoides mccartyi</name>
    <dbReference type="NCBI Taxonomy" id="61435"/>
    <lineage>
        <taxon>Bacteria</taxon>
        <taxon>Bacillati</taxon>
        <taxon>Chloroflexota</taxon>
        <taxon>Dehalococcoidia</taxon>
        <taxon>Dehalococcoidales</taxon>
        <taxon>Dehalococcoidaceae</taxon>
        <taxon>Dehalococcoides</taxon>
    </lineage>
</organism>
<dbReference type="Proteomes" id="UP000053577">
    <property type="component" value="Unassembled WGS sequence"/>
</dbReference>
<gene>
    <name evidence="1" type="ORF">DA01_07525</name>
</gene>
<evidence type="ECO:0000313" key="2">
    <source>
        <dbReference type="Proteomes" id="UP000053577"/>
    </source>
</evidence>
<sequence>MVHEKELIVPQQATARGYIPPLGKETVLIAGYDPSDGSLRVLNLGILAQLATIAEKLQNYDIVDSRDGVSISLAVGNTGQKKVSLEVPAGEVWYLNRLNIAASAAQTLGVYTVNVRVSRFPKEGELDKDLLADALTHTAVQAAGGSDVDFGLAAVGGILGKELRLLGGDKLTLVIDISTAIDAAADVTLAPVGFAAQRLV</sequence>
<name>A0A0V8M0E7_9CHLR</name>
<dbReference type="AlphaFoldDB" id="A0A0V8M0E7"/>
<reference evidence="1 2" key="1">
    <citation type="journal article" date="2015" name="Sci. Rep.">
        <title>A comparative genomics and reductive dehalogenase gene transcription study of two chloroethene-respiring bacteria, Dehalococcoides mccartyi strains MB and 11a.</title>
        <authorList>
            <person name="Low A."/>
            <person name="Shen Z."/>
            <person name="Cheng D."/>
            <person name="Rogers M.J."/>
            <person name="Lee P.K."/>
            <person name="He J."/>
        </authorList>
    </citation>
    <scope>NUCLEOTIDE SEQUENCE [LARGE SCALE GENOMIC DNA]</scope>
    <source>
        <strain evidence="1 2">MB</strain>
    </source>
</reference>
<accession>A0A0V8M0E7</accession>
<comment type="caution">
    <text evidence="1">The sequence shown here is derived from an EMBL/GenBank/DDBJ whole genome shotgun (WGS) entry which is preliminary data.</text>
</comment>
<dbReference type="PATRIC" id="fig|61435.5.peg.1478"/>
<proteinExistence type="predicted"/>
<protein>
    <submittedName>
        <fullName evidence="1">Uncharacterized protein</fullName>
    </submittedName>
</protein>
<dbReference type="EMBL" id="JGYD01000025">
    <property type="protein sequence ID" value="KSV17243.1"/>
    <property type="molecule type" value="Genomic_DNA"/>
</dbReference>
<dbReference type="RefSeq" id="WP_058292687.1">
    <property type="nucleotide sequence ID" value="NZ_JGYD01000025.1"/>
</dbReference>
<evidence type="ECO:0000313" key="1">
    <source>
        <dbReference type="EMBL" id="KSV17243.1"/>
    </source>
</evidence>